<dbReference type="OrthoDB" id="1730165at2"/>
<dbReference type="InterPro" id="IPR010001">
    <property type="entry name" value="BofA"/>
</dbReference>
<dbReference type="Proteomes" id="UP000001552">
    <property type="component" value="Chromosome"/>
</dbReference>
<protein>
    <submittedName>
        <fullName evidence="2">Pro-sigmaK processing inhibitor BofA</fullName>
    </submittedName>
</protein>
<organism evidence="2 3">
    <name type="scientific">Thermoanaerobacter italicus (strain DSM 9252 / Ab9)</name>
    <dbReference type="NCBI Taxonomy" id="580331"/>
    <lineage>
        <taxon>Bacteria</taxon>
        <taxon>Bacillati</taxon>
        <taxon>Bacillota</taxon>
        <taxon>Clostridia</taxon>
        <taxon>Thermoanaerobacterales</taxon>
        <taxon>Thermoanaerobacteraceae</taxon>
        <taxon>Thermoanaerobacter</taxon>
    </lineage>
</organism>
<sequence length="89" mass="10030">MVVEGTFSFIIAILILIFILWILGKSLRLMLKFVLNALVGFVMLLFFNFFGVLFGVYLPVNIITSFITGVFGIAGIVILLILKYLFHVI</sequence>
<keyword evidence="1" id="KW-1133">Transmembrane helix</keyword>
<dbReference type="NCBIfam" id="TIGR02862">
    <property type="entry name" value="spore_BofA"/>
    <property type="match status" value="1"/>
</dbReference>
<dbReference type="RefSeq" id="WP_012995031.1">
    <property type="nucleotide sequence ID" value="NC_013921.1"/>
</dbReference>
<dbReference type="eggNOG" id="ENOG5032ZJ8">
    <property type="taxonomic scope" value="Bacteria"/>
</dbReference>
<evidence type="ECO:0000313" key="2">
    <source>
        <dbReference type="EMBL" id="ADD02228.1"/>
    </source>
</evidence>
<keyword evidence="3" id="KW-1185">Reference proteome</keyword>
<dbReference type="KEGG" id="tit:Thit_0957"/>
<gene>
    <name evidence="2" type="ordered locus">Thit_0957</name>
</gene>
<evidence type="ECO:0000313" key="3">
    <source>
        <dbReference type="Proteomes" id="UP000001552"/>
    </source>
</evidence>
<dbReference type="Pfam" id="PF07441">
    <property type="entry name" value="BofA"/>
    <property type="match status" value="1"/>
</dbReference>
<accession>D3T8E6</accession>
<reference evidence="2" key="1">
    <citation type="submission" date="2010-02" db="EMBL/GenBank/DDBJ databases">
        <title>Complete sequence of Thermoanaerobacter italicus Ab9.</title>
        <authorList>
            <consortium name="US DOE Joint Genome Institute"/>
            <person name="Lucas S."/>
            <person name="Copeland A."/>
            <person name="Lapidus A."/>
            <person name="Cheng J.-F."/>
            <person name="Bruce D."/>
            <person name="Goodwin L."/>
            <person name="Pitluck S."/>
            <person name="Chertkov O."/>
            <person name="Detter J.C."/>
            <person name="Han C."/>
            <person name="Tapia R."/>
            <person name="Land M."/>
            <person name="Hauser L."/>
            <person name="Kyrpides N."/>
            <person name="Mikhailova N."/>
            <person name="Hemme C.L."/>
            <person name="Woyke T."/>
        </authorList>
    </citation>
    <scope>NUCLEOTIDE SEQUENCE [LARGE SCALE GENOMIC DNA]</scope>
    <source>
        <strain evidence="2">Ab9</strain>
    </source>
</reference>
<dbReference type="HOGENOM" id="CLU_167355_2_1_9"/>
<feature type="transmembrane region" description="Helical" evidence="1">
    <location>
        <begin position="6"/>
        <end position="23"/>
    </location>
</feature>
<name>D3T8E6_THEIA</name>
<feature type="transmembrane region" description="Helical" evidence="1">
    <location>
        <begin position="63"/>
        <end position="86"/>
    </location>
</feature>
<feature type="transmembrane region" description="Helical" evidence="1">
    <location>
        <begin position="35"/>
        <end position="57"/>
    </location>
</feature>
<dbReference type="AlphaFoldDB" id="D3T8E6"/>
<keyword evidence="1" id="KW-0472">Membrane</keyword>
<evidence type="ECO:0000256" key="1">
    <source>
        <dbReference type="SAM" id="Phobius"/>
    </source>
</evidence>
<keyword evidence="1" id="KW-0812">Transmembrane</keyword>
<dbReference type="EMBL" id="CP001936">
    <property type="protein sequence ID" value="ADD02228.1"/>
    <property type="molecule type" value="Genomic_DNA"/>
</dbReference>
<proteinExistence type="predicted"/>